<sequence length="311" mass="32764">MATCICAISSEIGDRPVLFDALEFDEDLGTCDILYDAAFLIMDLCHRDLRRQACRVLDAWLREARGVEDSGLAALPLFISVRAAIRAMVALQTDAARARPGASAAEIRAFLDLALAALHPAPPMLIATGGYSGTGKSVLARRLAPGTGALPGAVLLSSDLERKAGRPKDRRLAPARYAPEEREAVYAGMFRRAETLLAAGQAVILDATFLDPALRAAASACAARAGVPFHGLWLDAPVPVLEARVRARRGDSSDADLEVLRGQLGASIGHLDWHLLEASGTPDAVLRTARTALGDGSGETPDLSGRSPAQA</sequence>
<dbReference type="PANTHER" id="PTHR43883">
    <property type="entry name" value="SLR0207 PROTEIN"/>
    <property type="match status" value="1"/>
</dbReference>
<keyword evidence="3" id="KW-1185">Reference proteome</keyword>
<dbReference type="Proteomes" id="UP001243420">
    <property type="component" value="Chromosome"/>
</dbReference>
<dbReference type="Pfam" id="PF13671">
    <property type="entry name" value="AAA_33"/>
    <property type="match status" value="1"/>
</dbReference>
<dbReference type="EMBL" id="CP122537">
    <property type="protein sequence ID" value="WGH77176.1"/>
    <property type="molecule type" value="Genomic_DNA"/>
</dbReference>
<dbReference type="InterPro" id="IPR027417">
    <property type="entry name" value="P-loop_NTPase"/>
</dbReference>
<dbReference type="Gene3D" id="3.40.50.300">
    <property type="entry name" value="P-loop containing nucleotide triphosphate hydrolases"/>
    <property type="match status" value="1"/>
</dbReference>
<proteinExistence type="predicted"/>
<dbReference type="SUPFAM" id="SSF52540">
    <property type="entry name" value="P-loop containing nucleoside triphosphate hydrolases"/>
    <property type="match status" value="1"/>
</dbReference>
<dbReference type="InterPro" id="IPR052732">
    <property type="entry name" value="Cell-binding_unc_protein"/>
</dbReference>
<evidence type="ECO:0000313" key="2">
    <source>
        <dbReference type="EMBL" id="WGH77176.1"/>
    </source>
</evidence>
<gene>
    <name evidence="2" type="ORF">P8627_08890</name>
</gene>
<evidence type="ECO:0000313" key="3">
    <source>
        <dbReference type="Proteomes" id="UP001243420"/>
    </source>
</evidence>
<dbReference type="RefSeq" id="WP_279963750.1">
    <property type="nucleotide sequence ID" value="NZ_CP122537.1"/>
</dbReference>
<organism evidence="2 3">
    <name type="scientific">Jannaschia ovalis</name>
    <dbReference type="NCBI Taxonomy" id="3038773"/>
    <lineage>
        <taxon>Bacteria</taxon>
        <taxon>Pseudomonadati</taxon>
        <taxon>Pseudomonadota</taxon>
        <taxon>Alphaproteobacteria</taxon>
        <taxon>Rhodobacterales</taxon>
        <taxon>Roseobacteraceae</taxon>
        <taxon>Jannaschia</taxon>
    </lineage>
</organism>
<evidence type="ECO:0000256" key="1">
    <source>
        <dbReference type="SAM" id="MobiDB-lite"/>
    </source>
</evidence>
<reference evidence="2 3" key="1">
    <citation type="submission" date="2023-04" db="EMBL/GenBank/DDBJ databases">
        <title>Jannaschia ovalis sp. nov., a marine bacterium isolated from sea tidal flat.</title>
        <authorList>
            <person name="Kwon D.Y."/>
            <person name="Kim J.-J."/>
        </authorList>
    </citation>
    <scope>NUCLEOTIDE SEQUENCE [LARGE SCALE GENOMIC DNA]</scope>
    <source>
        <strain evidence="2 3">GRR-S6-38</strain>
    </source>
</reference>
<dbReference type="PANTHER" id="PTHR43883:SF1">
    <property type="entry name" value="GLUCONOKINASE"/>
    <property type="match status" value="1"/>
</dbReference>
<protein>
    <submittedName>
        <fullName evidence="2">AAA family ATPase</fullName>
    </submittedName>
</protein>
<name>A0ABY8L7X4_9RHOB</name>
<feature type="region of interest" description="Disordered" evidence="1">
    <location>
        <begin position="292"/>
        <end position="311"/>
    </location>
</feature>
<accession>A0ABY8L7X4</accession>